<proteinExistence type="predicted"/>
<gene>
    <name evidence="1" type="ORF">CAP51_05565</name>
</gene>
<dbReference type="AlphaFoldDB" id="A0A1Z9Z3I8"/>
<dbReference type="SUPFAM" id="SSF56112">
    <property type="entry name" value="Protein kinase-like (PK-like)"/>
    <property type="match status" value="1"/>
</dbReference>
<evidence type="ECO:0008006" key="3">
    <source>
        <dbReference type="Google" id="ProtNLM"/>
    </source>
</evidence>
<dbReference type="EMBL" id="NEXX01000001">
    <property type="protein sequence ID" value="OUY09068.1"/>
    <property type="molecule type" value="Genomic_DNA"/>
</dbReference>
<protein>
    <recommendedName>
        <fullName evidence="3">Serine/threonine protein kinase</fullName>
    </recommendedName>
</protein>
<accession>A0A1Z9Z3I8</accession>
<dbReference type="OrthoDB" id="8028712at2"/>
<organism evidence="1 2">
    <name type="scientific">Acinetobacter populi</name>
    <dbReference type="NCBI Taxonomy" id="1582270"/>
    <lineage>
        <taxon>Bacteria</taxon>
        <taxon>Pseudomonadati</taxon>
        <taxon>Pseudomonadota</taxon>
        <taxon>Gammaproteobacteria</taxon>
        <taxon>Moraxellales</taxon>
        <taxon>Moraxellaceae</taxon>
        <taxon>Acinetobacter</taxon>
    </lineage>
</organism>
<evidence type="ECO:0000313" key="2">
    <source>
        <dbReference type="Proteomes" id="UP000196536"/>
    </source>
</evidence>
<comment type="caution">
    <text evidence="1">The sequence shown here is derived from an EMBL/GenBank/DDBJ whole genome shotgun (WGS) entry which is preliminary data.</text>
</comment>
<dbReference type="Proteomes" id="UP000196536">
    <property type="component" value="Unassembled WGS sequence"/>
</dbReference>
<dbReference type="RefSeq" id="WP_087619725.1">
    <property type="nucleotide sequence ID" value="NZ_NEXX01000001.1"/>
</dbReference>
<evidence type="ECO:0000313" key="1">
    <source>
        <dbReference type="EMBL" id="OUY09068.1"/>
    </source>
</evidence>
<sequence>MHNLSPQDFLAQMLATQTSSIAKYQFEQQTVWIKKAGKRHSIWLYRFFGIAAKLLKLQALTPVPNLGGYQSILTETHRLQELQQRGINVPELLAYNEEGLMIADVGDAEVPSEQLESALKHSASAEDCLRLYKQVVDEVHRIHQKEVWLSEAFLRNMVFDKNQRIAFLDFESDPGQYMNQQLCFARDWLCLIFSASIYLKSHDVLEQGSSYLYATIQQESKQTQNAVLSATKLFNWLNKLPLNKFGKDGYRLTAVLTVLAYLKALM</sequence>
<name>A0A1Z9Z3I8_9GAMM</name>
<dbReference type="InterPro" id="IPR011009">
    <property type="entry name" value="Kinase-like_dom_sf"/>
</dbReference>
<reference evidence="1 2" key="1">
    <citation type="submission" date="2017-05" db="EMBL/GenBank/DDBJ databases">
        <title>Acinetobacter populi ANC 5415 (= PBJ7), whole genome shotgun sequencing project.</title>
        <authorList>
            <person name="Nemec A."/>
            <person name="Radolfova-Krizova L."/>
        </authorList>
    </citation>
    <scope>NUCLEOTIDE SEQUENCE [LARGE SCALE GENOMIC DNA]</scope>
    <source>
        <strain evidence="1 2">PBJ7</strain>
    </source>
</reference>
<keyword evidence="2" id="KW-1185">Reference proteome</keyword>